<name>A0AAD9J1Y6_RIDPI</name>
<organism evidence="1 2">
    <name type="scientific">Ridgeia piscesae</name>
    <name type="common">Tubeworm</name>
    <dbReference type="NCBI Taxonomy" id="27915"/>
    <lineage>
        <taxon>Eukaryota</taxon>
        <taxon>Metazoa</taxon>
        <taxon>Spiralia</taxon>
        <taxon>Lophotrochozoa</taxon>
        <taxon>Annelida</taxon>
        <taxon>Polychaeta</taxon>
        <taxon>Sedentaria</taxon>
        <taxon>Canalipalpata</taxon>
        <taxon>Sabellida</taxon>
        <taxon>Siboglinidae</taxon>
        <taxon>Ridgeia</taxon>
    </lineage>
</organism>
<sequence>MRHGSGQPLQGVLLRYFGSCLCTCVSTSATPLPLQQGHPFQPPSIGEVYCLISGSIMTLALTFPLCQMLAAHCPECSGVRSVWSRGSSSG</sequence>
<comment type="caution">
    <text evidence="1">The sequence shown here is derived from an EMBL/GenBank/DDBJ whole genome shotgun (WGS) entry which is preliminary data.</text>
</comment>
<protein>
    <submittedName>
        <fullName evidence="1">Uncharacterized protein</fullName>
    </submittedName>
</protein>
<dbReference type="EMBL" id="JAODUO010003994">
    <property type="protein sequence ID" value="KAK2145186.1"/>
    <property type="molecule type" value="Genomic_DNA"/>
</dbReference>
<dbReference type="AlphaFoldDB" id="A0AAD9J1Y6"/>
<proteinExistence type="predicted"/>
<accession>A0AAD9J1Y6</accession>
<evidence type="ECO:0000313" key="1">
    <source>
        <dbReference type="EMBL" id="KAK2145186.1"/>
    </source>
</evidence>
<keyword evidence="2" id="KW-1185">Reference proteome</keyword>
<gene>
    <name evidence="1" type="ORF">NP493_4003g00010</name>
</gene>
<reference evidence="1" key="1">
    <citation type="journal article" date="2023" name="Mol. Biol. Evol.">
        <title>Third-Generation Sequencing Reveals the Adaptive Role of the Epigenome in Three Deep-Sea Polychaetes.</title>
        <authorList>
            <person name="Perez M."/>
            <person name="Aroh O."/>
            <person name="Sun Y."/>
            <person name="Lan Y."/>
            <person name="Juniper S.K."/>
            <person name="Young C.R."/>
            <person name="Angers B."/>
            <person name="Qian P.Y."/>
        </authorList>
    </citation>
    <scope>NUCLEOTIDE SEQUENCE</scope>
    <source>
        <strain evidence="1">R07B-5</strain>
    </source>
</reference>
<evidence type="ECO:0000313" key="2">
    <source>
        <dbReference type="Proteomes" id="UP001209878"/>
    </source>
</evidence>
<dbReference type="Proteomes" id="UP001209878">
    <property type="component" value="Unassembled WGS sequence"/>
</dbReference>